<evidence type="ECO:0000256" key="4">
    <source>
        <dbReference type="ARBA" id="ARBA00023186"/>
    </source>
</evidence>
<proteinExistence type="predicted"/>
<dbReference type="OrthoDB" id="376357at2759"/>
<protein>
    <recommendedName>
        <fullName evidence="8">J domain-containing protein</fullName>
    </recommendedName>
</protein>
<dbReference type="InterPro" id="IPR012677">
    <property type="entry name" value="Nucleotide-bd_a/b_plait_sf"/>
</dbReference>
<dbReference type="InterPro" id="IPR052094">
    <property type="entry name" value="Pre-mRNA-splicing_ERAD"/>
</dbReference>
<feature type="coiled-coil region" evidence="6">
    <location>
        <begin position="122"/>
        <end position="153"/>
    </location>
</feature>
<dbReference type="InterPro" id="IPR036869">
    <property type="entry name" value="J_dom_sf"/>
</dbReference>
<keyword evidence="6" id="KW-0175">Coiled coil</keyword>
<dbReference type="PROSITE" id="PS50076">
    <property type="entry name" value="DNAJ_2"/>
    <property type="match status" value="1"/>
</dbReference>
<dbReference type="PANTHER" id="PTHR44313:SF1">
    <property type="entry name" value="DNAJ HOMOLOG SUBFAMILY C MEMBER 17"/>
    <property type="match status" value="1"/>
</dbReference>
<feature type="domain" description="J" evidence="8">
    <location>
        <begin position="12"/>
        <end position="76"/>
    </location>
</feature>
<dbReference type="InterPro" id="IPR001623">
    <property type="entry name" value="DnaJ_domain"/>
</dbReference>
<evidence type="ECO:0000256" key="2">
    <source>
        <dbReference type="ARBA" id="ARBA00004496"/>
    </source>
</evidence>
<evidence type="ECO:0000259" key="8">
    <source>
        <dbReference type="PROSITE" id="PS50076"/>
    </source>
</evidence>
<name>A0A8H7US88_9FUNG</name>
<gene>
    <name evidence="9" type="ORF">INT44_004151</name>
</gene>
<dbReference type="SUPFAM" id="SSF46565">
    <property type="entry name" value="Chaperone J-domain"/>
    <property type="match status" value="1"/>
</dbReference>
<dbReference type="SMART" id="SM00271">
    <property type="entry name" value="DnaJ"/>
    <property type="match status" value="1"/>
</dbReference>
<dbReference type="Gene3D" id="3.30.70.330">
    <property type="match status" value="1"/>
</dbReference>
<comment type="caution">
    <text evidence="9">The sequence shown here is derived from an EMBL/GenBank/DDBJ whole genome shotgun (WGS) entry which is preliminary data.</text>
</comment>
<dbReference type="SUPFAM" id="SSF54928">
    <property type="entry name" value="RNA-binding domain, RBD"/>
    <property type="match status" value="1"/>
</dbReference>
<dbReference type="InterPro" id="IPR000504">
    <property type="entry name" value="RRM_dom"/>
</dbReference>
<dbReference type="Pfam" id="PF00076">
    <property type="entry name" value="RRM_1"/>
    <property type="match status" value="1"/>
</dbReference>
<dbReference type="GO" id="GO:0003723">
    <property type="term" value="F:RNA binding"/>
    <property type="evidence" value="ECO:0007669"/>
    <property type="project" value="InterPro"/>
</dbReference>
<evidence type="ECO:0000313" key="9">
    <source>
        <dbReference type="EMBL" id="KAG2189009.1"/>
    </source>
</evidence>
<evidence type="ECO:0000313" key="10">
    <source>
        <dbReference type="Proteomes" id="UP000612746"/>
    </source>
</evidence>
<comment type="subcellular location">
    <subcellularLocation>
        <location evidence="2">Cytoplasm</location>
    </subcellularLocation>
    <subcellularLocation>
        <location evidence="1">Nucleus</location>
    </subcellularLocation>
</comment>
<dbReference type="PANTHER" id="PTHR44313">
    <property type="entry name" value="DNAJ HOMOLOG SUBFAMILY C MEMBER 17"/>
    <property type="match status" value="1"/>
</dbReference>
<dbReference type="CDD" id="cd06257">
    <property type="entry name" value="DnaJ"/>
    <property type="match status" value="1"/>
</dbReference>
<dbReference type="AlphaFoldDB" id="A0A8H7US88"/>
<keyword evidence="10" id="KW-1185">Reference proteome</keyword>
<keyword evidence="4" id="KW-0143">Chaperone</keyword>
<dbReference type="Gene3D" id="1.10.287.110">
    <property type="entry name" value="DnaJ domain"/>
    <property type="match status" value="1"/>
</dbReference>
<feature type="region of interest" description="Disordered" evidence="7">
    <location>
        <begin position="81"/>
        <end position="118"/>
    </location>
</feature>
<keyword evidence="5" id="KW-0539">Nucleus</keyword>
<dbReference type="Pfam" id="PF00226">
    <property type="entry name" value="DnaJ"/>
    <property type="match status" value="1"/>
</dbReference>
<keyword evidence="3" id="KW-0963">Cytoplasm</keyword>
<dbReference type="GO" id="GO:0005737">
    <property type="term" value="C:cytoplasm"/>
    <property type="evidence" value="ECO:0007669"/>
    <property type="project" value="UniProtKB-SubCell"/>
</dbReference>
<dbReference type="InterPro" id="IPR035979">
    <property type="entry name" value="RBD_domain_sf"/>
</dbReference>
<dbReference type="GO" id="GO:0005681">
    <property type="term" value="C:spliceosomal complex"/>
    <property type="evidence" value="ECO:0007669"/>
    <property type="project" value="TreeGrafter"/>
</dbReference>
<evidence type="ECO:0000256" key="1">
    <source>
        <dbReference type="ARBA" id="ARBA00004123"/>
    </source>
</evidence>
<reference evidence="9" key="1">
    <citation type="submission" date="2020-12" db="EMBL/GenBank/DDBJ databases">
        <title>Metabolic potential, ecology and presence of endohyphal bacteria is reflected in genomic diversity of Mucoromycotina.</title>
        <authorList>
            <person name="Muszewska A."/>
            <person name="Okrasinska A."/>
            <person name="Steczkiewicz K."/>
            <person name="Drgas O."/>
            <person name="Orlowska M."/>
            <person name="Perlinska-Lenart U."/>
            <person name="Aleksandrzak-Piekarczyk T."/>
            <person name="Szatraj K."/>
            <person name="Zielenkiewicz U."/>
            <person name="Pilsyk S."/>
            <person name="Malc E."/>
            <person name="Mieczkowski P."/>
            <person name="Kruszewska J.S."/>
            <person name="Biernat P."/>
            <person name="Pawlowska J."/>
        </authorList>
    </citation>
    <scope>NUCLEOTIDE SEQUENCE</scope>
    <source>
        <strain evidence="9">WA0000051536</strain>
    </source>
</reference>
<organism evidence="9 10">
    <name type="scientific">Umbelopsis vinacea</name>
    <dbReference type="NCBI Taxonomy" id="44442"/>
    <lineage>
        <taxon>Eukaryota</taxon>
        <taxon>Fungi</taxon>
        <taxon>Fungi incertae sedis</taxon>
        <taxon>Mucoromycota</taxon>
        <taxon>Mucoromycotina</taxon>
        <taxon>Umbelopsidomycetes</taxon>
        <taxon>Umbelopsidales</taxon>
        <taxon>Umbelopsidaceae</taxon>
        <taxon>Umbelopsis</taxon>
    </lineage>
</organism>
<dbReference type="Proteomes" id="UP000612746">
    <property type="component" value="Unassembled WGS sequence"/>
</dbReference>
<evidence type="ECO:0000256" key="5">
    <source>
        <dbReference type="ARBA" id="ARBA00023242"/>
    </source>
</evidence>
<dbReference type="GO" id="GO:0000390">
    <property type="term" value="P:spliceosomal complex disassembly"/>
    <property type="evidence" value="ECO:0007669"/>
    <property type="project" value="TreeGrafter"/>
</dbReference>
<sequence>MPAGKEFDPDVDYYKLLEVEYNSTHEDIRRQYRKKALKVHPDKNPSPDAAALFHALSQAYEVLTDTQAKLAYDNVIKARVERSKRHSEMDSKRRAARDELEAREKAAKKRKTDEMDAEAKYKAELARMRESSGRRMQEEEEELRKMMEEEEQAVVPQASEMDCTLKIKWKKKKRTFEQTELASLFGKFGPVDAVVMTKQGSALVVFKSIVGAHAAITSQDTHPDLAIFETIDWATGKEPAIVAKLGVALKNNSVKTASESIETSKLDYATLSTHTSNLSSKSKPLFGGGPAAKPLFRAFGNAPAPMSFGNAPKTSDEDYETVTLMKLREAERRRLAEKVREEEKL</sequence>
<dbReference type="EMBL" id="JAEPRA010000001">
    <property type="protein sequence ID" value="KAG2189009.1"/>
    <property type="molecule type" value="Genomic_DNA"/>
</dbReference>
<evidence type="ECO:0000256" key="6">
    <source>
        <dbReference type="SAM" id="Coils"/>
    </source>
</evidence>
<dbReference type="InterPro" id="IPR018253">
    <property type="entry name" value="DnaJ_domain_CS"/>
</dbReference>
<dbReference type="PROSITE" id="PS00636">
    <property type="entry name" value="DNAJ_1"/>
    <property type="match status" value="1"/>
</dbReference>
<accession>A0A8H7US88</accession>
<dbReference type="PRINTS" id="PR00625">
    <property type="entry name" value="JDOMAIN"/>
</dbReference>
<evidence type="ECO:0000256" key="3">
    <source>
        <dbReference type="ARBA" id="ARBA00022490"/>
    </source>
</evidence>
<evidence type="ECO:0000256" key="7">
    <source>
        <dbReference type="SAM" id="MobiDB-lite"/>
    </source>
</evidence>